<evidence type="ECO:0000313" key="3">
    <source>
        <dbReference type="EMBL" id="RVW59859.1"/>
    </source>
</evidence>
<comment type="caution">
    <text evidence="3">The sequence shown here is derived from an EMBL/GenBank/DDBJ whole genome shotgun (WGS) entry which is preliminary data.</text>
</comment>
<accession>A0A438FIP5</accession>
<dbReference type="InterPro" id="IPR043129">
    <property type="entry name" value="ATPase_NBD"/>
</dbReference>
<name>A0A438FIP5_VITVI</name>
<dbReference type="Gene3D" id="3.30.420.40">
    <property type="match status" value="2"/>
</dbReference>
<evidence type="ECO:0000259" key="2">
    <source>
        <dbReference type="Pfam" id="PF07859"/>
    </source>
</evidence>
<evidence type="ECO:0000256" key="1">
    <source>
        <dbReference type="ARBA" id="ARBA00010515"/>
    </source>
</evidence>
<evidence type="ECO:0000313" key="4">
    <source>
        <dbReference type="Proteomes" id="UP000288805"/>
    </source>
</evidence>
<dbReference type="InterPro" id="IPR013094">
    <property type="entry name" value="AB_hydrolase_3"/>
</dbReference>
<sequence>MVHDTEAAPEHPILACYDDQWAAFQWDTSHASRNGPKPWLNSYANLSRVLIAGDSAGANVSYTLRIRHLKTSPSFVDAAGGCMQAVVAGTAAPRGSLSLQQWNDKWPMTMKEKFSCVAPDYEQELEIVQGRSAVEENHEFPDGQAMTIALKRSRCPEVFPPTISDQKENSIAGKVNKDVAAFAPSNMKIRVVTPPARRHSVWIGGSISASLGTFQQIWVSKSGSLSLSPAPLHLRLAHLLPICMVCMATLGPRP</sequence>
<dbReference type="PANTHER" id="PTHR23024">
    <property type="entry name" value="ARYLACETAMIDE DEACETYLASE"/>
    <property type="match status" value="1"/>
</dbReference>
<dbReference type="EMBL" id="QGNW01000875">
    <property type="protein sequence ID" value="RVW59859.1"/>
    <property type="molecule type" value="Genomic_DNA"/>
</dbReference>
<dbReference type="GO" id="GO:0016787">
    <property type="term" value="F:hydrolase activity"/>
    <property type="evidence" value="ECO:0007669"/>
    <property type="project" value="InterPro"/>
</dbReference>
<feature type="domain" description="Alpha/beta hydrolase fold-3" evidence="2">
    <location>
        <begin position="7"/>
        <end position="71"/>
    </location>
</feature>
<reference evidence="3 4" key="1">
    <citation type="journal article" date="2018" name="PLoS Genet.">
        <title>Population sequencing reveals clonal diversity and ancestral inbreeding in the grapevine cultivar Chardonnay.</title>
        <authorList>
            <person name="Roach M.J."/>
            <person name="Johnson D.L."/>
            <person name="Bohlmann J."/>
            <person name="van Vuuren H.J."/>
            <person name="Jones S.J."/>
            <person name="Pretorius I.S."/>
            <person name="Schmidt S.A."/>
            <person name="Borneman A.R."/>
        </authorList>
    </citation>
    <scope>NUCLEOTIDE SEQUENCE [LARGE SCALE GENOMIC DNA]</scope>
    <source>
        <strain evidence="4">cv. Chardonnay</strain>
        <tissue evidence="3">Leaf</tissue>
    </source>
</reference>
<dbReference type="SUPFAM" id="SSF53474">
    <property type="entry name" value="alpha/beta-Hydrolases"/>
    <property type="match status" value="1"/>
</dbReference>
<comment type="similarity">
    <text evidence="1">Belongs to the 'GDXG' lipolytic enzyme family.</text>
</comment>
<dbReference type="InterPro" id="IPR004000">
    <property type="entry name" value="Actin"/>
</dbReference>
<gene>
    <name evidence="3" type="primary">ACT7_1</name>
    <name evidence="3" type="ORF">CK203_103959</name>
</gene>
<proteinExistence type="inferred from homology"/>
<dbReference type="PANTHER" id="PTHR23024:SF582">
    <property type="entry name" value="CARBOXYLESTERASE 12-RELATED"/>
    <property type="match status" value="1"/>
</dbReference>
<dbReference type="AlphaFoldDB" id="A0A438FIP5"/>
<dbReference type="Proteomes" id="UP000288805">
    <property type="component" value="Unassembled WGS sequence"/>
</dbReference>
<dbReference type="InterPro" id="IPR029058">
    <property type="entry name" value="AB_hydrolase_fold"/>
</dbReference>
<dbReference type="Gene3D" id="3.90.640.10">
    <property type="entry name" value="Actin, Chain A, domain 4"/>
    <property type="match status" value="1"/>
</dbReference>
<protein>
    <submittedName>
        <fullName evidence="3">Actin-7</fullName>
    </submittedName>
</protein>
<organism evidence="3 4">
    <name type="scientific">Vitis vinifera</name>
    <name type="common">Grape</name>
    <dbReference type="NCBI Taxonomy" id="29760"/>
    <lineage>
        <taxon>Eukaryota</taxon>
        <taxon>Viridiplantae</taxon>
        <taxon>Streptophyta</taxon>
        <taxon>Embryophyta</taxon>
        <taxon>Tracheophyta</taxon>
        <taxon>Spermatophyta</taxon>
        <taxon>Magnoliopsida</taxon>
        <taxon>eudicotyledons</taxon>
        <taxon>Gunneridae</taxon>
        <taxon>Pentapetalae</taxon>
        <taxon>rosids</taxon>
        <taxon>Vitales</taxon>
        <taxon>Vitaceae</taxon>
        <taxon>Viteae</taxon>
        <taxon>Vitis</taxon>
    </lineage>
</organism>
<dbReference type="Pfam" id="PF00022">
    <property type="entry name" value="Actin"/>
    <property type="match status" value="1"/>
</dbReference>
<dbReference type="SUPFAM" id="SSF53067">
    <property type="entry name" value="Actin-like ATPase domain"/>
    <property type="match status" value="1"/>
</dbReference>
<dbReference type="Pfam" id="PF07859">
    <property type="entry name" value="Abhydrolase_3"/>
    <property type="match status" value="1"/>
</dbReference>
<dbReference type="InterPro" id="IPR050466">
    <property type="entry name" value="Carboxylest/Gibb_receptor"/>
</dbReference>